<dbReference type="InterPro" id="IPR041581">
    <property type="entry name" value="Glyoxalase_6"/>
</dbReference>
<dbReference type="RefSeq" id="WP_380561508.1">
    <property type="nucleotide sequence ID" value="NZ_JBEUKS010000001.1"/>
</dbReference>
<evidence type="ECO:0000259" key="1">
    <source>
        <dbReference type="PROSITE" id="PS51819"/>
    </source>
</evidence>
<dbReference type="Proteomes" id="UP001592581">
    <property type="component" value="Unassembled WGS sequence"/>
</dbReference>
<reference evidence="2 3" key="1">
    <citation type="submission" date="2024-06" db="EMBL/GenBank/DDBJ databases">
        <authorList>
            <person name="Lee S.D."/>
        </authorList>
    </citation>
    <scope>NUCLEOTIDE SEQUENCE [LARGE SCALE GENOMIC DNA]</scope>
    <source>
        <strain evidence="2 3">N1-10</strain>
    </source>
</reference>
<dbReference type="InterPro" id="IPR037523">
    <property type="entry name" value="VOC_core"/>
</dbReference>
<keyword evidence="3" id="KW-1185">Reference proteome</keyword>
<protein>
    <submittedName>
        <fullName evidence="2">VOC family protein</fullName>
    </submittedName>
</protein>
<evidence type="ECO:0000313" key="2">
    <source>
        <dbReference type="EMBL" id="MFC1436693.1"/>
    </source>
</evidence>
<name>A0ABV6XF23_9ACTN</name>
<comment type="caution">
    <text evidence="2">The sequence shown here is derived from an EMBL/GenBank/DDBJ whole genome shotgun (WGS) entry which is preliminary data.</text>
</comment>
<dbReference type="PROSITE" id="PS51819">
    <property type="entry name" value="VOC"/>
    <property type="match status" value="1"/>
</dbReference>
<dbReference type="EMBL" id="JBEUKS010000001">
    <property type="protein sequence ID" value="MFC1436693.1"/>
    <property type="molecule type" value="Genomic_DNA"/>
</dbReference>
<accession>A0ABV6XF23</accession>
<organism evidence="2 3">
    <name type="scientific">Streptacidiphilus jeojiensis</name>
    <dbReference type="NCBI Taxonomy" id="3229225"/>
    <lineage>
        <taxon>Bacteria</taxon>
        <taxon>Bacillati</taxon>
        <taxon>Actinomycetota</taxon>
        <taxon>Actinomycetes</taxon>
        <taxon>Kitasatosporales</taxon>
        <taxon>Streptomycetaceae</taxon>
        <taxon>Streptacidiphilus</taxon>
    </lineage>
</organism>
<dbReference type="PANTHER" id="PTHR35908:SF1">
    <property type="entry name" value="CONSERVED PROTEIN"/>
    <property type="match status" value="1"/>
</dbReference>
<sequence length="123" mass="13379">MSAIIELACVVLDCQDPAAMAAFYQAASGGEITHTDDDSAWVAMAGTTWVFRKIEGYKAPSWPSSHVPLQMHMDFLVADLDAAEKQLHAYGATTPEYQPHDRSRGLVVMLDPAGHPFCIATRS</sequence>
<feature type="domain" description="VOC" evidence="1">
    <location>
        <begin position="6"/>
        <end position="122"/>
    </location>
</feature>
<gene>
    <name evidence="2" type="ORF">ABUW04_00350</name>
</gene>
<dbReference type="InterPro" id="IPR029068">
    <property type="entry name" value="Glyas_Bleomycin-R_OHBP_Dase"/>
</dbReference>
<proteinExistence type="predicted"/>
<dbReference type="SUPFAM" id="SSF54593">
    <property type="entry name" value="Glyoxalase/Bleomycin resistance protein/Dihydroxybiphenyl dioxygenase"/>
    <property type="match status" value="1"/>
</dbReference>
<dbReference type="Pfam" id="PF18029">
    <property type="entry name" value="Glyoxalase_6"/>
    <property type="match status" value="1"/>
</dbReference>
<dbReference type="PANTHER" id="PTHR35908">
    <property type="entry name" value="HYPOTHETICAL FUSION PROTEIN"/>
    <property type="match status" value="1"/>
</dbReference>
<evidence type="ECO:0000313" key="3">
    <source>
        <dbReference type="Proteomes" id="UP001592581"/>
    </source>
</evidence>
<dbReference type="Gene3D" id="3.10.180.10">
    <property type="entry name" value="2,3-Dihydroxybiphenyl 1,2-Dioxygenase, domain 1"/>
    <property type="match status" value="1"/>
</dbReference>